<feature type="transmembrane region" description="Helical" evidence="1">
    <location>
        <begin position="141"/>
        <end position="160"/>
    </location>
</feature>
<evidence type="ECO:0000313" key="4">
    <source>
        <dbReference type="Proteomes" id="UP000095401"/>
    </source>
</evidence>
<accession>A0A1D8IRV7</accession>
<sequence>MTSLTPRFAAFAPREPGGTAVTWAALAYATLGYAFGVWLLTRHNPALNAIGILLTAHTLVIAAYFIHEFAHLTIFRQRTMNDRFGTMMTWITGACYAPFDNLRRKHLRHHADRADVITFDYRAFLLRLPTPLRRIVFALEWLHIPAVELIMHGFVVAMPFISPEQRTRRGRVLTILAIRLTLFAALGGYAPRALWLYAIAYLLFLTVLRFADAFQHTYEAYPLLASGKPPDMPPRDREYEYRNTYSNLVSVHHPWLNLLTLNFVYHNAHHARASVPWFRLPMLHRELYGEHNPQVLPMRELMRSYHRNRLARLLGDGYGEVTEGPGRADGFIGAVGVSFLTAV</sequence>
<keyword evidence="4" id="KW-1185">Reference proteome</keyword>
<keyword evidence="1" id="KW-1133">Transmembrane helix</keyword>
<keyword evidence="1" id="KW-0812">Transmembrane</keyword>
<gene>
    <name evidence="3" type="ORF">BI364_15325</name>
</gene>
<keyword evidence="1" id="KW-0472">Membrane</keyword>
<organism evidence="3 4">
    <name type="scientific">Acidihalobacter yilgarnensis</name>
    <dbReference type="NCBI Taxonomy" id="2819280"/>
    <lineage>
        <taxon>Bacteria</taxon>
        <taxon>Pseudomonadati</taxon>
        <taxon>Pseudomonadota</taxon>
        <taxon>Gammaproteobacteria</taxon>
        <taxon>Chromatiales</taxon>
        <taxon>Ectothiorhodospiraceae</taxon>
        <taxon>Acidihalobacter</taxon>
    </lineage>
</organism>
<protein>
    <submittedName>
        <fullName evidence="3">Fatty acid desaturase</fullName>
    </submittedName>
</protein>
<dbReference type="Pfam" id="PF00487">
    <property type="entry name" value="FA_desaturase"/>
    <property type="match status" value="1"/>
</dbReference>
<feature type="domain" description="Fatty acid desaturase" evidence="2">
    <location>
        <begin position="49"/>
        <end position="299"/>
    </location>
</feature>
<name>A0A1D8IRV7_9GAMM</name>
<dbReference type="KEGG" id="aprs:BI364_15325"/>
<dbReference type="RefSeq" id="WP_070079478.1">
    <property type="nucleotide sequence ID" value="NZ_CP017415.1"/>
</dbReference>
<feature type="transmembrane region" description="Helical" evidence="1">
    <location>
        <begin position="172"/>
        <end position="189"/>
    </location>
</feature>
<feature type="transmembrane region" description="Helical" evidence="1">
    <location>
        <begin position="20"/>
        <end position="40"/>
    </location>
</feature>
<dbReference type="InterPro" id="IPR005804">
    <property type="entry name" value="FA_desaturase_dom"/>
</dbReference>
<proteinExistence type="predicted"/>
<feature type="transmembrane region" description="Helical" evidence="1">
    <location>
        <begin position="195"/>
        <end position="211"/>
    </location>
</feature>
<dbReference type="GO" id="GO:0006629">
    <property type="term" value="P:lipid metabolic process"/>
    <property type="evidence" value="ECO:0007669"/>
    <property type="project" value="InterPro"/>
</dbReference>
<reference evidence="4" key="1">
    <citation type="submission" date="2016-09" db="EMBL/GenBank/DDBJ databases">
        <title>Acidihalobacter prosperus F5.</title>
        <authorList>
            <person name="Khaleque H.N."/>
            <person name="Ramsay J.P."/>
            <person name="Kaksonen A.H."/>
            <person name="Boxall N.J."/>
            <person name="Watkin E.L.J."/>
        </authorList>
    </citation>
    <scope>NUCLEOTIDE SEQUENCE [LARGE SCALE GENOMIC DNA]</scope>
    <source>
        <strain evidence="4">F5</strain>
    </source>
</reference>
<feature type="transmembrane region" description="Helical" evidence="1">
    <location>
        <begin position="47"/>
        <end position="66"/>
    </location>
</feature>
<dbReference type="AlphaFoldDB" id="A0A1D8IRV7"/>
<evidence type="ECO:0000256" key="1">
    <source>
        <dbReference type="SAM" id="Phobius"/>
    </source>
</evidence>
<dbReference type="EMBL" id="CP017415">
    <property type="protein sequence ID" value="AOU99125.1"/>
    <property type="molecule type" value="Genomic_DNA"/>
</dbReference>
<evidence type="ECO:0000259" key="2">
    <source>
        <dbReference type="Pfam" id="PF00487"/>
    </source>
</evidence>
<evidence type="ECO:0000313" key="3">
    <source>
        <dbReference type="EMBL" id="AOU99125.1"/>
    </source>
</evidence>
<dbReference type="Proteomes" id="UP000095401">
    <property type="component" value="Chromosome"/>
</dbReference>